<dbReference type="AlphaFoldDB" id="A0A0A1YGB7"/>
<comment type="caution">
    <text evidence="1">The sequence shown here is derived from an EMBL/GenBank/DDBJ whole genome shotgun (WGS) entry which is preliminary data.</text>
</comment>
<dbReference type="eggNOG" id="ENOG5033GAT">
    <property type="taxonomic scope" value="Bacteria"/>
</dbReference>
<dbReference type="Gene3D" id="6.20.120.30">
    <property type="entry name" value="PilM protein, C-terminal domain"/>
    <property type="match status" value="1"/>
</dbReference>
<name>A0A0A1YGB7_9PSED</name>
<dbReference type="Gene3D" id="3.30.1300.90">
    <property type="entry name" value="PilM protein, N-terminal domain"/>
    <property type="match status" value="1"/>
</dbReference>
<dbReference type="InterPro" id="IPR041884">
    <property type="entry name" value="PilM_C-ter"/>
</dbReference>
<proteinExistence type="predicted"/>
<dbReference type="EMBL" id="AWSQ01000008">
    <property type="protein sequence ID" value="KFX68126.1"/>
    <property type="molecule type" value="Genomic_DNA"/>
</dbReference>
<keyword evidence="2" id="KW-1185">Reference proteome</keyword>
<dbReference type="Proteomes" id="UP000030063">
    <property type="component" value="Unassembled WGS sequence"/>
</dbReference>
<dbReference type="STRING" id="1395571.TMS3_0120490"/>
<dbReference type="InterPro" id="IPR041883">
    <property type="entry name" value="PilM_N-ter"/>
</dbReference>
<dbReference type="Pfam" id="PF07419">
    <property type="entry name" value="PilM"/>
    <property type="match status" value="1"/>
</dbReference>
<dbReference type="InterPro" id="IPR009987">
    <property type="entry name" value="IM_PilM"/>
</dbReference>
<dbReference type="OrthoDB" id="9110409at2"/>
<sequence>MPILWLVLVVLIFSGGLMMQTHDRAITAAEYSTVDTLSQSLLVYRSATAEFAKANPAFAGNPADAALNLPGWFRKPTGISSYVSGGRSYTYYPDGPGGMLDALASATESELVGVKRSGILVSPRSASTGIALPAVIPEGAIVALN</sequence>
<organism evidence="1 2">
    <name type="scientific">Pseudomonas taeanensis MS-3</name>
    <dbReference type="NCBI Taxonomy" id="1395571"/>
    <lineage>
        <taxon>Bacteria</taxon>
        <taxon>Pseudomonadati</taxon>
        <taxon>Pseudomonadota</taxon>
        <taxon>Gammaproteobacteria</taxon>
        <taxon>Pseudomonadales</taxon>
        <taxon>Pseudomonadaceae</taxon>
        <taxon>Pseudomonas</taxon>
    </lineage>
</organism>
<evidence type="ECO:0008006" key="3">
    <source>
        <dbReference type="Google" id="ProtNLM"/>
    </source>
</evidence>
<protein>
    <recommendedName>
        <fullName evidence="3">PilM protein</fullName>
    </recommendedName>
</protein>
<reference evidence="1 2" key="1">
    <citation type="journal article" date="2014" name="Genome Announc.">
        <title>Draft Genome Sequence of Petroleum Oil-Degrading Marine Bacterium Pseudomonas taeanensis Strain MS-3, Isolated from a Crude Oil-Contaminated Seashore.</title>
        <authorList>
            <person name="Lee S.Y."/>
            <person name="Kim S.H."/>
            <person name="Lee D.G."/>
            <person name="Shin S."/>
            <person name="Yun S.H."/>
            <person name="Choi C.W."/>
            <person name="Chung Y.H."/>
            <person name="Choi J.S."/>
            <person name="Kahng H.Y."/>
            <person name="Kim S.I."/>
        </authorList>
    </citation>
    <scope>NUCLEOTIDE SEQUENCE [LARGE SCALE GENOMIC DNA]</scope>
    <source>
        <strain evidence="1 2">MS-3</strain>
    </source>
</reference>
<evidence type="ECO:0000313" key="2">
    <source>
        <dbReference type="Proteomes" id="UP000030063"/>
    </source>
</evidence>
<gene>
    <name evidence="1" type="ORF">TMS3_0120490</name>
</gene>
<accession>A0A0A1YGB7</accession>
<evidence type="ECO:0000313" key="1">
    <source>
        <dbReference type="EMBL" id="KFX68126.1"/>
    </source>
</evidence>